<dbReference type="EMBL" id="QREG01000023">
    <property type="protein sequence ID" value="RED93877.1"/>
    <property type="molecule type" value="Genomic_DNA"/>
</dbReference>
<dbReference type="OrthoDB" id="956591at2"/>
<evidence type="ECO:0000259" key="1">
    <source>
        <dbReference type="Pfam" id="PF01627"/>
    </source>
</evidence>
<dbReference type="GO" id="GO:0004672">
    <property type="term" value="F:protein kinase activity"/>
    <property type="evidence" value="ECO:0007669"/>
    <property type="project" value="UniProtKB-ARBA"/>
</dbReference>
<dbReference type="Proteomes" id="UP000256779">
    <property type="component" value="Unassembled WGS sequence"/>
</dbReference>
<sequence>MDLSYLNSISDGDKAFIEEFILTFESNSGKILSELKETWNAGDLDQARKLAHQLKPSLQMLSLKTLDTAIRIQNEPETANMDMILEMESECTAAVSEMRAFFSL</sequence>
<dbReference type="SUPFAM" id="SSF47226">
    <property type="entry name" value="Histidine-containing phosphotransfer domain, HPT domain"/>
    <property type="match status" value="1"/>
</dbReference>
<accession>A0A3D9KYS2</accession>
<name>A0A3D9KYS2_MARFU</name>
<keyword evidence="3" id="KW-1185">Reference proteome</keyword>
<dbReference type="AlphaFoldDB" id="A0A3D9KYS2"/>
<organism evidence="2 3">
    <name type="scientific">Marinoscillum furvescens DSM 4134</name>
    <dbReference type="NCBI Taxonomy" id="1122208"/>
    <lineage>
        <taxon>Bacteria</taxon>
        <taxon>Pseudomonadati</taxon>
        <taxon>Bacteroidota</taxon>
        <taxon>Cytophagia</taxon>
        <taxon>Cytophagales</taxon>
        <taxon>Reichenbachiellaceae</taxon>
        <taxon>Marinoscillum</taxon>
    </lineage>
</organism>
<dbReference type="Pfam" id="PF01627">
    <property type="entry name" value="Hpt"/>
    <property type="match status" value="1"/>
</dbReference>
<dbReference type="InterPro" id="IPR008207">
    <property type="entry name" value="Sig_transdc_His_kin_Hpt_dom"/>
</dbReference>
<gene>
    <name evidence="2" type="ORF">C7460_12357</name>
</gene>
<dbReference type="Gene3D" id="1.20.120.160">
    <property type="entry name" value="HPT domain"/>
    <property type="match status" value="1"/>
</dbReference>
<dbReference type="RefSeq" id="WP_115869796.1">
    <property type="nucleotide sequence ID" value="NZ_QREG01000023.1"/>
</dbReference>
<evidence type="ECO:0000313" key="3">
    <source>
        <dbReference type="Proteomes" id="UP000256779"/>
    </source>
</evidence>
<proteinExistence type="predicted"/>
<evidence type="ECO:0000313" key="2">
    <source>
        <dbReference type="EMBL" id="RED93877.1"/>
    </source>
</evidence>
<feature type="domain" description="HPt" evidence="1">
    <location>
        <begin position="20"/>
        <end position="74"/>
    </location>
</feature>
<dbReference type="InterPro" id="IPR036641">
    <property type="entry name" value="HPT_dom_sf"/>
</dbReference>
<comment type="caution">
    <text evidence="2">The sequence shown here is derived from an EMBL/GenBank/DDBJ whole genome shotgun (WGS) entry which is preliminary data.</text>
</comment>
<dbReference type="GO" id="GO:0000160">
    <property type="term" value="P:phosphorelay signal transduction system"/>
    <property type="evidence" value="ECO:0007669"/>
    <property type="project" value="InterPro"/>
</dbReference>
<reference evidence="2 3" key="1">
    <citation type="submission" date="2018-07" db="EMBL/GenBank/DDBJ databases">
        <title>Genomic Encyclopedia of Type Strains, Phase IV (KMG-IV): sequencing the most valuable type-strain genomes for metagenomic binning, comparative biology and taxonomic classification.</title>
        <authorList>
            <person name="Goeker M."/>
        </authorList>
    </citation>
    <scope>NUCLEOTIDE SEQUENCE [LARGE SCALE GENOMIC DNA]</scope>
    <source>
        <strain evidence="2 3">DSM 4134</strain>
    </source>
</reference>
<protein>
    <submittedName>
        <fullName evidence="2">Hpt domain-containing protein</fullName>
    </submittedName>
</protein>